<feature type="region of interest" description="Disordered" evidence="9">
    <location>
        <begin position="70"/>
        <end position="99"/>
    </location>
</feature>
<evidence type="ECO:0000256" key="9">
    <source>
        <dbReference type="SAM" id="MobiDB-lite"/>
    </source>
</evidence>
<gene>
    <name evidence="10" type="ORF">A9X01_19755</name>
</gene>
<proteinExistence type="inferred from homology"/>
<keyword evidence="4" id="KW-0130">Cell adhesion</keyword>
<comment type="subunit">
    <text evidence="7">Forms a homomer composed of subunits assembled in a large structure.</text>
</comment>
<feature type="compositionally biased region" description="Gly residues" evidence="9">
    <location>
        <begin position="73"/>
        <end position="83"/>
    </location>
</feature>
<evidence type="ECO:0000256" key="6">
    <source>
        <dbReference type="ARBA" id="ARBA00093784"/>
    </source>
</evidence>
<evidence type="ECO:0000256" key="8">
    <source>
        <dbReference type="ARBA" id="ARBA00093801"/>
    </source>
</evidence>
<dbReference type="Pfam" id="PF26380">
    <property type="entry name" value="Pilin_Mycobact"/>
    <property type="match status" value="1"/>
</dbReference>
<evidence type="ECO:0000256" key="1">
    <source>
        <dbReference type="ARBA" id="ARBA00004561"/>
    </source>
</evidence>
<dbReference type="AlphaFoldDB" id="A0A1A3CAV2"/>
<protein>
    <recommendedName>
        <fullName evidence="2">Pilin</fullName>
    </recommendedName>
    <alternativeName>
        <fullName evidence="8">Pili structural subunit</fullName>
    </alternativeName>
</protein>
<organism evidence="10 11">
    <name type="scientific">Mycobacterium asiaticum</name>
    <dbReference type="NCBI Taxonomy" id="1790"/>
    <lineage>
        <taxon>Bacteria</taxon>
        <taxon>Bacillati</taxon>
        <taxon>Actinomycetota</taxon>
        <taxon>Actinomycetes</taxon>
        <taxon>Mycobacteriales</taxon>
        <taxon>Mycobacteriaceae</taxon>
        <taxon>Mycobacterium</taxon>
    </lineage>
</organism>
<comment type="subcellular location">
    <subcellularLocation>
        <location evidence="1">Fimbrium</location>
    </subcellularLocation>
</comment>
<keyword evidence="5" id="KW-0281">Fimbrium</keyword>
<dbReference type="EMBL" id="LZKQ01000141">
    <property type="protein sequence ID" value="OBI84149.1"/>
    <property type="molecule type" value="Genomic_DNA"/>
</dbReference>
<keyword evidence="3" id="KW-0732">Signal</keyword>
<evidence type="ECO:0000256" key="2">
    <source>
        <dbReference type="ARBA" id="ARBA00018586"/>
    </source>
</evidence>
<comment type="similarity">
    <text evidence="6">Belongs to the mycobacterial pilin family.</text>
</comment>
<sequence length="126" mass="13835">MATATRSIPLLARLTGVPVLVLAALGLAGGPRAEAFPAPFPSNHWCPGDFWDPGWDDIYNWDWNQCHDWQGPTGQGAMAGWGPWGPPPGWAPPRPPQPTWAPGAKLMWNPTANSWGFWNNNIWTPI</sequence>
<dbReference type="RefSeq" id="WP_065121005.1">
    <property type="nucleotide sequence ID" value="NZ_LZKQ01000141.1"/>
</dbReference>
<comment type="caution">
    <text evidence="10">The sequence shown here is derived from an EMBL/GenBank/DDBJ whole genome shotgun (WGS) entry which is preliminary data.</text>
</comment>
<evidence type="ECO:0000256" key="7">
    <source>
        <dbReference type="ARBA" id="ARBA00093787"/>
    </source>
</evidence>
<evidence type="ECO:0000256" key="3">
    <source>
        <dbReference type="ARBA" id="ARBA00022729"/>
    </source>
</evidence>
<dbReference type="InterPro" id="IPR058759">
    <property type="entry name" value="Pilin_mycobact"/>
</dbReference>
<evidence type="ECO:0000256" key="5">
    <source>
        <dbReference type="ARBA" id="ARBA00023263"/>
    </source>
</evidence>
<reference evidence="10 11" key="1">
    <citation type="submission" date="2016-06" db="EMBL/GenBank/DDBJ databases">
        <authorList>
            <person name="Kjaerup R.B."/>
            <person name="Dalgaard T.S."/>
            <person name="Juul-Madsen H.R."/>
        </authorList>
    </citation>
    <scope>NUCLEOTIDE SEQUENCE [LARGE SCALE GENOMIC DNA]</scope>
    <source>
        <strain evidence="10 11">1081914.2</strain>
    </source>
</reference>
<evidence type="ECO:0000313" key="11">
    <source>
        <dbReference type="Proteomes" id="UP000093795"/>
    </source>
</evidence>
<name>A0A1A3CAV2_MYCAS</name>
<evidence type="ECO:0000313" key="10">
    <source>
        <dbReference type="EMBL" id="OBI84149.1"/>
    </source>
</evidence>
<feature type="compositionally biased region" description="Pro residues" evidence="9">
    <location>
        <begin position="84"/>
        <end position="99"/>
    </location>
</feature>
<dbReference type="Proteomes" id="UP000093795">
    <property type="component" value="Unassembled WGS sequence"/>
</dbReference>
<dbReference type="OrthoDB" id="4753554at2"/>
<accession>A0A1A3CAV2</accession>
<evidence type="ECO:0000256" key="4">
    <source>
        <dbReference type="ARBA" id="ARBA00022889"/>
    </source>
</evidence>